<feature type="repeat" description="PPR" evidence="2">
    <location>
        <begin position="558"/>
        <end position="592"/>
    </location>
</feature>
<accession>A0A1D1YTX6</accession>
<dbReference type="NCBIfam" id="TIGR00756">
    <property type="entry name" value="PPR"/>
    <property type="match status" value="12"/>
</dbReference>
<dbReference type="PROSITE" id="PS51375">
    <property type="entry name" value="PPR"/>
    <property type="match status" value="13"/>
</dbReference>
<dbReference type="AlphaFoldDB" id="A0A1D1YTX6"/>
<feature type="repeat" description="PPR" evidence="2">
    <location>
        <begin position="195"/>
        <end position="229"/>
    </location>
</feature>
<dbReference type="InterPro" id="IPR002885">
    <property type="entry name" value="PPR_rpt"/>
</dbReference>
<feature type="non-terminal residue" evidence="4">
    <location>
        <position position="1"/>
    </location>
</feature>
<feature type="repeat" description="PPR" evidence="2">
    <location>
        <begin position="335"/>
        <end position="369"/>
    </location>
</feature>
<sequence>SSSSSSSGTISLSSELGIVQDIRTILDTLPGAMEAHLEALAPLLTPHVVSAVLEDSPAVRPAFRFFVWTARRKSLRSWLSHNLVISMLRGSGGGDGSGFDSAWETLEELRGDVAAGVAATPPLPAPAFEVLISAYAAEGRTDKAVECFQRMVAEFGSRPNTFTYNTLILILIRERMSLLAQALYSHMLKVDCRPNRSTYTILIDGLCKSGKTDDALALFDQMSQRHIAPSTLVYTVVLSGLCRAKRIDDANRLLDSMTQNGFRPDSVTYSALIDGFCKLGYTDKGFELARLITEEGSSVSLHAYSSLINGLFRDKKFVEAFQCYRMMLEEKVSPDCVLYTIMMKGYMEAGQIEDAFAFLGEMTDRGIVPDTCCYNTLIKGLCDMGLLDRARHLLLEISNNKHFPDARTYTIMICGLCDQGLVHEAQKIFEEMGKYGCTPTVVTFNSLIKGLCEAKMPEEGRNLLYKMEMGKNQHLFLRLSQGPNPVSDHSSLRREVERLCESGHPVEAYKLLRGLADSGAVPDIATYNILIRGFCKVNSINVATALFQELRFKGYTPDDVTYVTLVSGYLRMKKVDKAIELFYYLVRNRFDPMLRVYNIIMVELCKTSRVWQAVSLWFYYISQRKSNLSAEEAELMAVAQKLSEQGSVGESVRCLLEMGDYYDFPSPLPYANWMIGFCKVGQMDEAFDIFALLMEHNISVASHFYSMLIHNFCREGRVDLAQDMMIHSLNNGILFPRPVGNRLLAHLWDHSKKDALKLACRMSRAGYVLDIHLHEIMQRQLHNYGLSDDS</sequence>
<dbReference type="Pfam" id="PF01535">
    <property type="entry name" value="PPR"/>
    <property type="match status" value="4"/>
</dbReference>
<evidence type="ECO:0000256" key="2">
    <source>
        <dbReference type="PROSITE-ProRule" id="PRU00708"/>
    </source>
</evidence>
<feature type="repeat" description="PPR" evidence="2">
    <location>
        <begin position="230"/>
        <end position="264"/>
    </location>
</feature>
<feature type="repeat" description="PPR" evidence="2">
    <location>
        <begin position="124"/>
        <end position="159"/>
    </location>
</feature>
<dbReference type="Gene3D" id="1.25.40.10">
    <property type="entry name" value="Tetratricopeptide repeat domain"/>
    <property type="match status" value="6"/>
</dbReference>
<organism evidence="4">
    <name type="scientific">Anthurium amnicola</name>
    <dbReference type="NCBI Taxonomy" id="1678845"/>
    <lineage>
        <taxon>Eukaryota</taxon>
        <taxon>Viridiplantae</taxon>
        <taxon>Streptophyta</taxon>
        <taxon>Embryophyta</taxon>
        <taxon>Tracheophyta</taxon>
        <taxon>Spermatophyta</taxon>
        <taxon>Magnoliopsida</taxon>
        <taxon>Liliopsida</taxon>
        <taxon>Araceae</taxon>
        <taxon>Pothoideae</taxon>
        <taxon>Potheae</taxon>
        <taxon>Anthurium</taxon>
    </lineage>
</organism>
<feature type="repeat" description="PPR" evidence="2">
    <location>
        <begin position="440"/>
        <end position="470"/>
    </location>
</feature>
<reference evidence="4" key="1">
    <citation type="submission" date="2015-07" db="EMBL/GenBank/DDBJ databases">
        <title>Transcriptome Assembly of Anthurium amnicola.</title>
        <authorList>
            <person name="Suzuki J."/>
        </authorList>
    </citation>
    <scope>NUCLEOTIDE SEQUENCE</scope>
</reference>
<evidence type="ECO:0000313" key="3">
    <source>
        <dbReference type="EMBL" id="JAT49574.1"/>
    </source>
</evidence>
<dbReference type="PANTHER" id="PTHR47942">
    <property type="entry name" value="TETRATRICOPEPTIDE REPEAT (TPR)-LIKE SUPERFAMILY PROTEIN-RELATED"/>
    <property type="match status" value="1"/>
</dbReference>
<feature type="repeat" description="PPR" evidence="2">
    <location>
        <begin position="666"/>
        <end position="700"/>
    </location>
</feature>
<protein>
    <submittedName>
        <fullName evidence="4">Pentatricopeptide repeat-containing protein At1g79540</fullName>
    </submittedName>
</protein>
<feature type="repeat" description="PPR" evidence="2">
    <location>
        <begin position="300"/>
        <end position="334"/>
    </location>
</feature>
<feature type="repeat" description="PPR" evidence="2">
    <location>
        <begin position="523"/>
        <end position="557"/>
    </location>
</feature>
<dbReference type="EMBL" id="GDJX01009808">
    <property type="protein sequence ID" value="JAT58128.1"/>
    <property type="molecule type" value="Transcribed_RNA"/>
</dbReference>
<feature type="repeat" description="PPR" evidence="2">
    <location>
        <begin position="405"/>
        <end position="439"/>
    </location>
</feature>
<feature type="repeat" description="PPR" evidence="2">
    <location>
        <begin position="265"/>
        <end position="299"/>
    </location>
</feature>
<name>A0A1D1YTX6_9ARAE</name>
<feature type="repeat" description="PPR" evidence="2">
    <location>
        <begin position="370"/>
        <end position="404"/>
    </location>
</feature>
<evidence type="ECO:0000256" key="1">
    <source>
        <dbReference type="ARBA" id="ARBA00022737"/>
    </source>
</evidence>
<dbReference type="SUPFAM" id="SSF81901">
    <property type="entry name" value="HCP-like"/>
    <property type="match status" value="1"/>
</dbReference>
<proteinExistence type="predicted"/>
<dbReference type="PANTHER" id="PTHR47942:SF16">
    <property type="entry name" value="PENTATRICOPEPTIDE REPEAT DOMAIN CONTAINING PROTEIN-RELATED"/>
    <property type="match status" value="1"/>
</dbReference>
<dbReference type="InterPro" id="IPR051222">
    <property type="entry name" value="PPR/CCM1_RNA-binding"/>
</dbReference>
<keyword evidence="1" id="KW-0677">Repeat</keyword>
<dbReference type="Pfam" id="PF13041">
    <property type="entry name" value="PPR_2"/>
    <property type="match status" value="5"/>
</dbReference>
<dbReference type="InterPro" id="IPR011990">
    <property type="entry name" value="TPR-like_helical_dom_sf"/>
</dbReference>
<feature type="repeat" description="PPR" evidence="2">
    <location>
        <begin position="160"/>
        <end position="194"/>
    </location>
</feature>
<dbReference type="EMBL" id="GDJX01018362">
    <property type="protein sequence ID" value="JAT49574.1"/>
    <property type="molecule type" value="Transcribed_RNA"/>
</dbReference>
<gene>
    <name evidence="4" type="primary">At1g79540_2</name>
    <name evidence="3" type="synonym">At1g79540_3</name>
    <name evidence="4" type="ORF">g.126908</name>
    <name evidence="3" type="ORF">g.126918</name>
</gene>
<evidence type="ECO:0000313" key="4">
    <source>
        <dbReference type="EMBL" id="JAT58128.1"/>
    </source>
</evidence>